<keyword evidence="4" id="KW-1185">Reference proteome</keyword>
<protein>
    <recommendedName>
        <fullName evidence="2">Tyrosine specific protein phosphatases domain-containing protein</fullName>
    </recommendedName>
</protein>
<sequence>MADQKRGDFETNGQNEKPFENILNFRDVGKTINNLLGEKRMAEGKLFRSARPDDATLSDRKRLREEYGIKTIMDLRTVSAALSLPDIHTNQRSTEHANQLKKREGDLKIPALVQSNAALAEPLQISGIKYLEVNINGKGFERSLLWQLKYWSFIKLVALMASGYRMQAISILGREVMQPRGLVGLGFDSIDHCGPEIAEALREFSNPANHPVLTHCTQGKDRTGLLIAFILLLLEIPVLAIAHDYVMSESELLPERESRLVEIRSIGLTEDFAGCPPGWIEEMRKHLEEKYGGVRAYCRGIGFTEAEEERLIGGFKG</sequence>
<dbReference type="Gene3D" id="3.90.190.10">
    <property type="entry name" value="Protein tyrosine phosphatase superfamily"/>
    <property type="match status" value="1"/>
</dbReference>
<dbReference type="InterPro" id="IPR000387">
    <property type="entry name" value="Tyr_Pase_dom"/>
</dbReference>
<dbReference type="PANTHER" id="PTHR31126:SF10">
    <property type="entry name" value="PROTEIN PHOSPHATASE, PUTATIVE (AFU_ORTHOLOGUE AFUA_6G06650)-RELATED"/>
    <property type="match status" value="1"/>
</dbReference>
<comment type="caution">
    <text evidence="3">The sequence shown here is derived from an EMBL/GenBank/DDBJ whole genome shotgun (WGS) entry which is preliminary data.</text>
</comment>
<dbReference type="OrthoDB" id="9988524at2759"/>
<dbReference type="EMBL" id="QGMK01001614">
    <property type="protein sequence ID" value="TVY65752.1"/>
    <property type="molecule type" value="Genomic_DNA"/>
</dbReference>
<gene>
    <name evidence="3" type="ORF">LSUE1_G006314</name>
</gene>
<feature type="transmembrane region" description="Helical" evidence="1">
    <location>
        <begin position="225"/>
        <end position="246"/>
    </location>
</feature>
<dbReference type="InterPro" id="IPR029021">
    <property type="entry name" value="Prot-tyrosine_phosphatase-like"/>
</dbReference>
<reference evidence="3 4" key="1">
    <citation type="submission" date="2018-05" db="EMBL/GenBank/DDBJ databases">
        <title>Genome sequencing and assembly of the regulated plant pathogen Lachnellula willkommii and related sister species for the development of diagnostic species identification markers.</title>
        <authorList>
            <person name="Giroux E."/>
            <person name="Bilodeau G."/>
        </authorList>
    </citation>
    <scope>NUCLEOTIDE SEQUENCE [LARGE SCALE GENOMIC DNA]</scope>
    <source>
        <strain evidence="3 4">CBS 268.59</strain>
    </source>
</reference>
<dbReference type="PANTHER" id="PTHR31126">
    <property type="entry name" value="TYROSINE-PROTEIN PHOSPHATASE"/>
    <property type="match status" value="1"/>
</dbReference>
<organism evidence="3 4">
    <name type="scientific">Lachnellula suecica</name>
    <dbReference type="NCBI Taxonomy" id="602035"/>
    <lineage>
        <taxon>Eukaryota</taxon>
        <taxon>Fungi</taxon>
        <taxon>Dikarya</taxon>
        <taxon>Ascomycota</taxon>
        <taxon>Pezizomycotina</taxon>
        <taxon>Leotiomycetes</taxon>
        <taxon>Helotiales</taxon>
        <taxon>Lachnaceae</taxon>
        <taxon>Lachnellula</taxon>
    </lineage>
</organism>
<dbReference type="SUPFAM" id="SSF52799">
    <property type="entry name" value="(Phosphotyrosine protein) phosphatases II"/>
    <property type="match status" value="1"/>
</dbReference>
<dbReference type="AlphaFoldDB" id="A0A8T9C1K6"/>
<dbReference type="GO" id="GO:0004721">
    <property type="term" value="F:phosphoprotein phosphatase activity"/>
    <property type="evidence" value="ECO:0007669"/>
    <property type="project" value="InterPro"/>
</dbReference>
<keyword evidence="1" id="KW-1133">Transmembrane helix</keyword>
<evidence type="ECO:0000313" key="3">
    <source>
        <dbReference type="EMBL" id="TVY65752.1"/>
    </source>
</evidence>
<evidence type="ECO:0000313" key="4">
    <source>
        <dbReference type="Proteomes" id="UP000469558"/>
    </source>
</evidence>
<dbReference type="Pfam" id="PF13350">
    <property type="entry name" value="Y_phosphatase3"/>
    <property type="match status" value="2"/>
</dbReference>
<evidence type="ECO:0000256" key="1">
    <source>
        <dbReference type="SAM" id="Phobius"/>
    </source>
</evidence>
<accession>A0A8T9C1K6</accession>
<keyword evidence="1" id="KW-0812">Transmembrane</keyword>
<feature type="domain" description="Tyrosine specific protein phosphatases" evidence="2">
    <location>
        <begin position="195"/>
        <end position="235"/>
    </location>
</feature>
<proteinExistence type="predicted"/>
<evidence type="ECO:0000259" key="2">
    <source>
        <dbReference type="PROSITE" id="PS50056"/>
    </source>
</evidence>
<keyword evidence="1" id="KW-0472">Membrane</keyword>
<name>A0A8T9C1K6_9HELO</name>
<dbReference type="Proteomes" id="UP000469558">
    <property type="component" value="Unassembled WGS sequence"/>
</dbReference>
<dbReference type="InterPro" id="IPR026893">
    <property type="entry name" value="Tyr/Ser_Pase_IphP-type"/>
</dbReference>
<dbReference type="PROSITE" id="PS50056">
    <property type="entry name" value="TYR_PHOSPHATASE_2"/>
    <property type="match status" value="1"/>
</dbReference>